<name>A0A1Q9LC96_9PSEU</name>
<dbReference type="SMART" id="SM00345">
    <property type="entry name" value="HTH_GNTR"/>
    <property type="match status" value="1"/>
</dbReference>
<dbReference type="InterPro" id="IPR036388">
    <property type="entry name" value="WH-like_DNA-bd_sf"/>
</dbReference>
<dbReference type="InterPro" id="IPR011711">
    <property type="entry name" value="GntR_C"/>
</dbReference>
<dbReference type="SUPFAM" id="SSF48008">
    <property type="entry name" value="GntR ligand-binding domain-like"/>
    <property type="match status" value="1"/>
</dbReference>
<proteinExistence type="predicted"/>
<dbReference type="Pfam" id="PF07729">
    <property type="entry name" value="FCD"/>
    <property type="match status" value="1"/>
</dbReference>
<dbReference type="Gene3D" id="1.20.120.530">
    <property type="entry name" value="GntR ligand-binding domain-like"/>
    <property type="match status" value="1"/>
</dbReference>
<evidence type="ECO:0000256" key="1">
    <source>
        <dbReference type="ARBA" id="ARBA00023015"/>
    </source>
</evidence>
<dbReference type="SUPFAM" id="SSF46785">
    <property type="entry name" value="Winged helix' DNA-binding domain"/>
    <property type="match status" value="1"/>
</dbReference>
<dbReference type="PROSITE" id="PS50949">
    <property type="entry name" value="HTH_GNTR"/>
    <property type="match status" value="1"/>
</dbReference>
<keyword evidence="6" id="KW-1185">Reference proteome</keyword>
<evidence type="ECO:0000256" key="3">
    <source>
        <dbReference type="ARBA" id="ARBA00023163"/>
    </source>
</evidence>
<keyword evidence="3" id="KW-0804">Transcription</keyword>
<dbReference type="Gene3D" id="1.10.10.10">
    <property type="entry name" value="Winged helix-like DNA-binding domain superfamily/Winged helix DNA-binding domain"/>
    <property type="match status" value="1"/>
</dbReference>
<dbReference type="STRING" id="1193682.BJP25_04820"/>
<dbReference type="AlphaFoldDB" id="A0A1Q9LC96"/>
<dbReference type="InterPro" id="IPR008920">
    <property type="entry name" value="TF_FadR/GntR_C"/>
</dbReference>
<evidence type="ECO:0000256" key="2">
    <source>
        <dbReference type="ARBA" id="ARBA00023125"/>
    </source>
</evidence>
<dbReference type="GO" id="GO:0003700">
    <property type="term" value="F:DNA-binding transcription factor activity"/>
    <property type="evidence" value="ECO:0007669"/>
    <property type="project" value="InterPro"/>
</dbReference>
<dbReference type="EMBL" id="MKQR01000030">
    <property type="protein sequence ID" value="OLR89650.1"/>
    <property type="molecule type" value="Genomic_DNA"/>
</dbReference>
<dbReference type="Proteomes" id="UP000186040">
    <property type="component" value="Unassembled WGS sequence"/>
</dbReference>
<reference evidence="5 6" key="1">
    <citation type="submission" date="2016-10" db="EMBL/GenBank/DDBJ databases">
        <title>The Draft Genome Sequence of Actinokineospora bangkokensis 44EHWT reveals the biosynthetic pathway of antifungal compounds Thailandins with unusual extender unit butylmalonyl-CoA.</title>
        <authorList>
            <person name="Greule A."/>
            <person name="Intra B."/>
            <person name="Flemming S."/>
            <person name="Rommel M.G."/>
            <person name="Panbangred W."/>
            <person name="Bechthold A."/>
        </authorList>
    </citation>
    <scope>NUCLEOTIDE SEQUENCE [LARGE SCALE GENOMIC DNA]</scope>
    <source>
        <strain evidence="5 6">44EHW</strain>
    </source>
</reference>
<organism evidence="5 6">
    <name type="scientific">Actinokineospora bangkokensis</name>
    <dbReference type="NCBI Taxonomy" id="1193682"/>
    <lineage>
        <taxon>Bacteria</taxon>
        <taxon>Bacillati</taxon>
        <taxon>Actinomycetota</taxon>
        <taxon>Actinomycetes</taxon>
        <taxon>Pseudonocardiales</taxon>
        <taxon>Pseudonocardiaceae</taxon>
        <taxon>Actinokineospora</taxon>
    </lineage>
</organism>
<accession>A0A1Q9LC96</accession>
<dbReference type="Pfam" id="PF00392">
    <property type="entry name" value="GntR"/>
    <property type="match status" value="1"/>
</dbReference>
<protein>
    <submittedName>
        <fullName evidence="5">GntR family transcriptional regulator</fullName>
    </submittedName>
</protein>
<dbReference type="SMART" id="SM00895">
    <property type="entry name" value="FCD"/>
    <property type="match status" value="1"/>
</dbReference>
<evidence type="ECO:0000313" key="5">
    <source>
        <dbReference type="EMBL" id="OLR89650.1"/>
    </source>
</evidence>
<dbReference type="PANTHER" id="PTHR43537:SF24">
    <property type="entry name" value="GLUCONATE OPERON TRANSCRIPTIONAL REPRESSOR"/>
    <property type="match status" value="1"/>
</dbReference>
<evidence type="ECO:0000259" key="4">
    <source>
        <dbReference type="PROSITE" id="PS50949"/>
    </source>
</evidence>
<feature type="domain" description="HTH gntR-type" evidence="4">
    <location>
        <begin position="23"/>
        <end position="93"/>
    </location>
</feature>
<dbReference type="GO" id="GO:0003677">
    <property type="term" value="F:DNA binding"/>
    <property type="evidence" value="ECO:0007669"/>
    <property type="project" value="UniProtKB-KW"/>
</dbReference>
<dbReference type="RefSeq" id="WP_075978594.1">
    <property type="nucleotide sequence ID" value="NZ_MKQR01000030.1"/>
</dbReference>
<dbReference type="CDD" id="cd07377">
    <property type="entry name" value="WHTH_GntR"/>
    <property type="match status" value="1"/>
</dbReference>
<keyword evidence="1" id="KW-0805">Transcription regulation</keyword>
<dbReference type="InterPro" id="IPR000524">
    <property type="entry name" value="Tscrpt_reg_HTH_GntR"/>
</dbReference>
<comment type="caution">
    <text evidence="5">The sequence shown here is derived from an EMBL/GenBank/DDBJ whole genome shotgun (WGS) entry which is preliminary data.</text>
</comment>
<dbReference type="OrthoDB" id="9784718at2"/>
<dbReference type="InterPro" id="IPR036390">
    <property type="entry name" value="WH_DNA-bd_sf"/>
</dbReference>
<evidence type="ECO:0000313" key="6">
    <source>
        <dbReference type="Proteomes" id="UP000186040"/>
    </source>
</evidence>
<dbReference type="PRINTS" id="PR00035">
    <property type="entry name" value="HTHGNTR"/>
</dbReference>
<sequence length="243" mass="25751">MSPPSEPGADPLLDAFLRPARTGNAFEEAVERMLQAIRLGVVPPGARLPAERDLAARLGVSRVTLREALRALQEAGYVESRRGRYGGTFVRPDPPAPGATALPTDLAAELEDTLTLRAVLETGAAGTAAGRALSPRLRRHLRARLQHCTGADPADYRRRDSRLHLAIAEATASPSLTDAVAGVRARLNALLDAIPLIPQNIEHSDEQHAAIITAILDGDPPAARAAMSEHLSGTASLLRGFLS</sequence>
<keyword evidence="2" id="KW-0238">DNA-binding</keyword>
<gene>
    <name evidence="5" type="ORF">BJP25_04820</name>
</gene>
<dbReference type="PANTHER" id="PTHR43537">
    <property type="entry name" value="TRANSCRIPTIONAL REGULATOR, GNTR FAMILY"/>
    <property type="match status" value="1"/>
</dbReference>